<sequence>MCSYCRQFIPDFSCMEAPLRAILKSSPHASTLTWTPDSSEAFMQLNSSPLRRPAVLPPHDLSPSIRTLAMRLASSMTLGAYGDTKVFSNPMGLQSPTVLSWPLS</sequence>
<protein>
    <submittedName>
        <fullName evidence="1">Uncharacterized protein</fullName>
    </submittedName>
</protein>
<keyword evidence="2" id="KW-1185">Reference proteome</keyword>
<reference evidence="1" key="1">
    <citation type="submission" date="2020-03" db="EMBL/GenBank/DDBJ databases">
        <authorList>
            <person name="Weist P."/>
        </authorList>
    </citation>
    <scope>NUCLEOTIDE SEQUENCE</scope>
</reference>
<name>A0A9N7VMU1_PLEPL</name>
<evidence type="ECO:0000313" key="1">
    <source>
        <dbReference type="EMBL" id="CAB1452424.1"/>
    </source>
</evidence>
<dbReference type="InterPro" id="IPR043502">
    <property type="entry name" value="DNA/RNA_pol_sf"/>
</dbReference>
<dbReference type="Proteomes" id="UP001153269">
    <property type="component" value="Unassembled WGS sequence"/>
</dbReference>
<dbReference type="SUPFAM" id="SSF56672">
    <property type="entry name" value="DNA/RNA polymerases"/>
    <property type="match status" value="1"/>
</dbReference>
<comment type="caution">
    <text evidence="1">The sequence shown here is derived from an EMBL/GenBank/DDBJ whole genome shotgun (WGS) entry which is preliminary data.</text>
</comment>
<dbReference type="Gene3D" id="3.30.70.270">
    <property type="match status" value="1"/>
</dbReference>
<dbReference type="InterPro" id="IPR043128">
    <property type="entry name" value="Rev_trsase/Diguanyl_cyclase"/>
</dbReference>
<dbReference type="EMBL" id="CADEAL010004128">
    <property type="protein sequence ID" value="CAB1452424.1"/>
    <property type="molecule type" value="Genomic_DNA"/>
</dbReference>
<gene>
    <name evidence="1" type="ORF">PLEPLA_LOCUS40164</name>
</gene>
<organism evidence="1 2">
    <name type="scientific">Pleuronectes platessa</name>
    <name type="common">European plaice</name>
    <dbReference type="NCBI Taxonomy" id="8262"/>
    <lineage>
        <taxon>Eukaryota</taxon>
        <taxon>Metazoa</taxon>
        <taxon>Chordata</taxon>
        <taxon>Craniata</taxon>
        <taxon>Vertebrata</taxon>
        <taxon>Euteleostomi</taxon>
        <taxon>Actinopterygii</taxon>
        <taxon>Neopterygii</taxon>
        <taxon>Teleostei</taxon>
        <taxon>Neoteleostei</taxon>
        <taxon>Acanthomorphata</taxon>
        <taxon>Carangaria</taxon>
        <taxon>Pleuronectiformes</taxon>
        <taxon>Pleuronectoidei</taxon>
        <taxon>Pleuronectidae</taxon>
        <taxon>Pleuronectes</taxon>
    </lineage>
</organism>
<accession>A0A9N7VMU1</accession>
<proteinExistence type="predicted"/>
<dbReference type="AlphaFoldDB" id="A0A9N7VMU1"/>
<evidence type="ECO:0000313" key="2">
    <source>
        <dbReference type="Proteomes" id="UP001153269"/>
    </source>
</evidence>